<comment type="caution">
    <text evidence="1">The sequence shown here is derived from an EMBL/GenBank/DDBJ whole genome shotgun (WGS) entry which is preliminary data.</text>
</comment>
<gene>
    <name evidence="1" type="ORF">SDC9_158558</name>
</gene>
<accession>A0A645FAH2</accession>
<dbReference type="AlphaFoldDB" id="A0A645FAH2"/>
<proteinExistence type="predicted"/>
<evidence type="ECO:0000313" key="1">
    <source>
        <dbReference type="EMBL" id="MPN11257.1"/>
    </source>
</evidence>
<organism evidence="1">
    <name type="scientific">bioreactor metagenome</name>
    <dbReference type="NCBI Taxonomy" id="1076179"/>
    <lineage>
        <taxon>unclassified sequences</taxon>
        <taxon>metagenomes</taxon>
        <taxon>ecological metagenomes</taxon>
    </lineage>
</organism>
<dbReference type="EMBL" id="VSSQ01057453">
    <property type="protein sequence ID" value="MPN11257.1"/>
    <property type="molecule type" value="Genomic_DNA"/>
</dbReference>
<sequence>MTTACMVDSYIKNNSYPINVSLMNKIKKILICSKITSHIVIITNIKTLIPHRGTQNGKYP</sequence>
<reference evidence="1" key="1">
    <citation type="submission" date="2019-08" db="EMBL/GenBank/DDBJ databases">
        <authorList>
            <person name="Kucharzyk K."/>
            <person name="Murdoch R.W."/>
            <person name="Higgins S."/>
            <person name="Loffler F."/>
        </authorList>
    </citation>
    <scope>NUCLEOTIDE SEQUENCE</scope>
</reference>
<protein>
    <submittedName>
        <fullName evidence="1">Uncharacterized protein</fullName>
    </submittedName>
</protein>
<name>A0A645FAH2_9ZZZZ</name>